<organism evidence="2 3">
    <name type="scientific">Bacillus carboniphilus</name>
    <dbReference type="NCBI Taxonomy" id="86663"/>
    <lineage>
        <taxon>Bacteria</taxon>
        <taxon>Bacillati</taxon>
        <taxon>Bacillota</taxon>
        <taxon>Bacilli</taxon>
        <taxon>Bacillales</taxon>
        <taxon>Bacillaceae</taxon>
        <taxon>Bacillus</taxon>
    </lineage>
</organism>
<proteinExistence type="predicted"/>
<dbReference type="RefSeq" id="WP_226539961.1">
    <property type="nucleotide sequence ID" value="NZ_CP129013.1"/>
</dbReference>
<dbReference type="Proteomes" id="UP001197974">
    <property type="component" value="Chromosome"/>
</dbReference>
<keyword evidence="3" id="KW-1185">Reference proteome</keyword>
<sequence length="113" mass="13368">MDQEDLNGANCELGYSLVETMMSFSIWLVTVCVFIPVSSHLYSERMEMKKTIEAYRILFEVKQEKLYERSIILDKKERIGSKFSIQQKEEGEILCVYWERENKIQEICTKSPL</sequence>
<evidence type="ECO:0000256" key="1">
    <source>
        <dbReference type="SAM" id="Phobius"/>
    </source>
</evidence>
<name>A0ABY9JZQ3_9BACI</name>
<keyword evidence="1" id="KW-1133">Transmembrane helix</keyword>
<feature type="transmembrane region" description="Helical" evidence="1">
    <location>
        <begin position="24"/>
        <end position="42"/>
    </location>
</feature>
<protein>
    <submittedName>
        <fullName evidence="2">Uncharacterized protein</fullName>
    </submittedName>
</protein>
<accession>A0ABY9JZQ3</accession>
<dbReference type="EMBL" id="CP129013">
    <property type="protein sequence ID" value="WLR43920.1"/>
    <property type="molecule type" value="Genomic_DNA"/>
</dbReference>
<keyword evidence="1" id="KW-0472">Membrane</keyword>
<gene>
    <name evidence="2" type="ORF">LC087_07355</name>
</gene>
<keyword evidence="1" id="KW-0812">Transmembrane</keyword>
<evidence type="ECO:0000313" key="3">
    <source>
        <dbReference type="Proteomes" id="UP001197974"/>
    </source>
</evidence>
<evidence type="ECO:0000313" key="2">
    <source>
        <dbReference type="EMBL" id="WLR43920.1"/>
    </source>
</evidence>
<reference evidence="2 3" key="1">
    <citation type="submission" date="2023-06" db="EMBL/GenBank/DDBJ databases">
        <title>Five Gram-positive bacteria isolated from mangrove sediments in Shenzhen, Guangdong, China.</title>
        <authorList>
            <person name="Yu S."/>
            <person name="Zheng W."/>
            <person name="Huang Y."/>
        </authorList>
    </citation>
    <scope>NUCLEOTIDE SEQUENCE [LARGE SCALE GENOMIC DNA]</scope>
    <source>
        <strain evidence="2 3">SaN35-3</strain>
    </source>
</reference>